<dbReference type="GO" id="GO:0005737">
    <property type="term" value="C:cytoplasm"/>
    <property type="evidence" value="ECO:0007669"/>
    <property type="project" value="TreeGrafter"/>
</dbReference>
<comment type="caution">
    <text evidence="7">The sequence shown here is derived from an EMBL/GenBank/DDBJ whole genome shotgun (WGS) entry which is preliminary data.</text>
</comment>
<dbReference type="Pfam" id="PF00282">
    <property type="entry name" value="Pyridoxal_deC"/>
    <property type="match status" value="2"/>
</dbReference>
<keyword evidence="5" id="KW-0456">Lyase</keyword>
<evidence type="ECO:0000256" key="1">
    <source>
        <dbReference type="ARBA" id="ARBA00001933"/>
    </source>
</evidence>
<evidence type="ECO:0000313" key="8">
    <source>
        <dbReference type="Proteomes" id="UP001151699"/>
    </source>
</evidence>
<evidence type="ECO:0000256" key="3">
    <source>
        <dbReference type="ARBA" id="ARBA00022793"/>
    </source>
</evidence>
<dbReference type="GO" id="GO:0009449">
    <property type="term" value="P:gamma-aminobutyric acid biosynthetic process"/>
    <property type="evidence" value="ECO:0007669"/>
    <property type="project" value="TreeGrafter"/>
</dbReference>
<evidence type="ECO:0000256" key="2">
    <source>
        <dbReference type="ARBA" id="ARBA00009533"/>
    </source>
</evidence>
<dbReference type="PROSITE" id="PS00392">
    <property type="entry name" value="DDC_GAD_HDC_YDC"/>
    <property type="match status" value="1"/>
</dbReference>
<keyword evidence="8" id="KW-1185">Reference proteome</keyword>
<gene>
    <name evidence="7" type="primary">Gad1</name>
    <name evidence="7" type="ORF">Bhyg_06561</name>
</gene>
<dbReference type="GO" id="GO:0004351">
    <property type="term" value="F:glutamate decarboxylase activity"/>
    <property type="evidence" value="ECO:0007669"/>
    <property type="project" value="TreeGrafter"/>
</dbReference>
<protein>
    <submittedName>
        <fullName evidence="7">Glutamate decarboxylase</fullName>
    </submittedName>
</protein>
<dbReference type="SUPFAM" id="SSF53383">
    <property type="entry name" value="PLP-dependent transferases"/>
    <property type="match status" value="1"/>
</dbReference>
<dbReference type="InterPro" id="IPR002129">
    <property type="entry name" value="PyrdxlP-dep_de-COase"/>
</dbReference>
<accession>A0A9Q0N1Z3</accession>
<keyword evidence="3" id="KW-0210">Decarboxylase</keyword>
<dbReference type="EMBL" id="WJQU01000002">
    <property type="protein sequence ID" value="KAJ6641621.1"/>
    <property type="molecule type" value="Genomic_DNA"/>
</dbReference>
<dbReference type="InterPro" id="IPR015424">
    <property type="entry name" value="PyrdxlP-dep_Trfase"/>
</dbReference>
<dbReference type="GO" id="GO:0030170">
    <property type="term" value="F:pyridoxal phosphate binding"/>
    <property type="evidence" value="ECO:0007669"/>
    <property type="project" value="InterPro"/>
</dbReference>
<evidence type="ECO:0000256" key="5">
    <source>
        <dbReference type="ARBA" id="ARBA00023239"/>
    </source>
</evidence>
<comment type="cofactor">
    <cofactor evidence="1">
        <name>pyridoxal 5'-phosphate</name>
        <dbReference type="ChEBI" id="CHEBI:597326"/>
    </cofactor>
</comment>
<proteinExistence type="inferred from homology"/>
<dbReference type="Gene3D" id="3.90.1150.10">
    <property type="entry name" value="Aspartate Aminotransferase, domain 1"/>
    <property type="match status" value="1"/>
</dbReference>
<dbReference type="PANTHER" id="PTHR45677:SF10">
    <property type="entry name" value="GLUTAMATE DECARBOXYLASE"/>
    <property type="match status" value="1"/>
</dbReference>
<dbReference type="OrthoDB" id="392571at2759"/>
<dbReference type="Proteomes" id="UP001151699">
    <property type="component" value="Chromosome B"/>
</dbReference>
<dbReference type="Gene3D" id="3.40.640.10">
    <property type="entry name" value="Type I PLP-dependent aspartate aminotransferase-like (Major domain)"/>
    <property type="match status" value="1"/>
</dbReference>
<dbReference type="InterPro" id="IPR021115">
    <property type="entry name" value="Pyridoxal-P_BS"/>
</dbReference>
<evidence type="ECO:0000313" key="7">
    <source>
        <dbReference type="EMBL" id="KAJ6641621.1"/>
    </source>
</evidence>
<organism evidence="7 8">
    <name type="scientific">Pseudolycoriella hygida</name>
    <dbReference type="NCBI Taxonomy" id="35572"/>
    <lineage>
        <taxon>Eukaryota</taxon>
        <taxon>Metazoa</taxon>
        <taxon>Ecdysozoa</taxon>
        <taxon>Arthropoda</taxon>
        <taxon>Hexapoda</taxon>
        <taxon>Insecta</taxon>
        <taxon>Pterygota</taxon>
        <taxon>Neoptera</taxon>
        <taxon>Endopterygota</taxon>
        <taxon>Diptera</taxon>
        <taxon>Nematocera</taxon>
        <taxon>Sciaroidea</taxon>
        <taxon>Sciaridae</taxon>
        <taxon>Pseudolycoriella</taxon>
    </lineage>
</organism>
<feature type="region of interest" description="Disordered" evidence="6">
    <location>
        <begin position="611"/>
        <end position="637"/>
    </location>
</feature>
<evidence type="ECO:0000256" key="6">
    <source>
        <dbReference type="SAM" id="MobiDB-lite"/>
    </source>
</evidence>
<evidence type="ECO:0000256" key="4">
    <source>
        <dbReference type="ARBA" id="ARBA00022898"/>
    </source>
</evidence>
<dbReference type="InterPro" id="IPR015422">
    <property type="entry name" value="PyrdxlP-dep_Trfase_small"/>
</dbReference>
<dbReference type="PANTHER" id="PTHR45677">
    <property type="entry name" value="GLUTAMATE DECARBOXYLASE-RELATED"/>
    <property type="match status" value="1"/>
</dbReference>
<dbReference type="AlphaFoldDB" id="A0A9Q0N1Z3"/>
<name>A0A9Q0N1Z3_9DIPT</name>
<sequence>MFDVIIRRFLFNMWAAITMDFLALSEEARTLNAKEKMSINPQGYKLSDRTGKLTAEDLLPHNTSAGPETKEFLLKVIDVLLDFIKATNDRNEKVLEFHHPEDMKRLLDLDVPDAAVPLQQLIQDCATTLKYQVKTGHPHFFNQLSTGLDLVSMAGEWLTATANTNMFTYEIAPVFILMENVVLTKMREIIGWNCGDSILAPGGSISNLYAFLAARHKMFPNYKEHGAKCLPGELVMFTSDQSHYSVKSCASVGGLGTDNCIIISSDAAGRMIPSELERAIIEHKNRGEIPFFVSATAGTTVLGAFDPLMEIGDICQKYGLWLHVDAAWGGGLLMSKKYRHPRLTGIERSLRLLSRDLQYVFPKQMYLDIVRDIETHREYWIHEVYRNVVEILNDICTKLDRNIKKIIEISADSVTWNPHKLMGALLQCSTIHFKEDGLLISCNQMSAEYLFMTDKLYDISYDTGDKVIQCGRHNDIFKLWLQWRSKGTDGFGKTIDTLMDLAHYQVRRIKAQPDKFYLIMEPECVNVSFWYIPKRLRGVPHSQDKENELAKICPIIKGKMMESGVINCGGIECPSESVGCTITEKTAENITLYKYSRTCYDANGNVTLHKEEDLPNPNPGISIDTFSRVGGEPTEEEKREAEYWRNWGEEQTKLWRDWGKRQEKYWENWRIAQQRDLDILSANLASNLRNIFTRNFPFY</sequence>
<keyword evidence="4" id="KW-0663">Pyridoxal phosphate</keyword>
<comment type="similarity">
    <text evidence="2">Belongs to the group II decarboxylase family.</text>
</comment>
<reference evidence="7" key="1">
    <citation type="submission" date="2022-07" db="EMBL/GenBank/DDBJ databases">
        <authorList>
            <person name="Trinca V."/>
            <person name="Uliana J.V.C."/>
            <person name="Torres T.T."/>
            <person name="Ward R.J."/>
            <person name="Monesi N."/>
        </authorList>
    </citation>
    <scope>NUCLEOTIDE SEQUENCE</scope>
    <source>
        <strain evidence="7">HSMRA1968</strain>
        <tissue evidence="7">Whole embryos</tissue>
    </source>
</reference>
<dbReference type="Gene3D" id="3.90.1150.170">
    <property type="match status" value="1"/>
</dbReference>
<dbReference type="InterPro" id="IPR015421">
    <property type="entry name" value="PyrdxlP-dep_Trfase_major"/>
</dbReference>